<dbReference type="NCBIfam" id="TIGR00524">
    <property type="entry name" value="eIF-2B_rel"/>
    <property type="match status" value="1"/>
</dbReference>
<sequence>MADHGVPVVRWADTPEGPVLALLDQTRLPAEETELICEDAQALVAAIRALSVRGAPLLGVAGGYGVALGAVRGHDVADVADRLASARPTAVNLAAGVRRVEGAHRAALDDGAGAEQAAAAALAEARALHEEDAEASERMAQLGHELLGDLVRRTPMRLLTHCNTGMLVSGGRGTAFAVVSQVHAAGELQKLWVDETRPLLQGARLTAYEATREGMPFSVLADGAAGSLFSAGEVDAVLIGADRIAADGSVANKVGSYPLSVLARHHGVPFVVVAPVTTVDLATKRGADIVVEQRPSEEVTHVSSPYAPYHPEARGERGGGIPVAPMGADAYNPAFDVTPPELVTAIVTERGVISPVTSETVAGLCSPSRTTTSRWGNGMMKA</sequence>
<dbReference type="InterPro" id="IPR037171">
    <property type="entry name" value="NagB/RpiA_transferase-like"/>
</dbReference>
<dbReference type="InterPro" id="IPR042529">
    <property type="entry name" value="IF_2B-like_C"/>
</dbReference>
<protein>
    <recommendedName>
        <fullName evidence="2">Methylthioribose-1-phosphate isomerase</fullName>
        <shortName evidence="2">M1Pi</shortName>
        <shortName evidence="2">MTR-1-P isomerase</shortName>
        <ecNumber evidence="2">5.3.1.23</ecNumber>
    </recommendedName>
    <alternativeName>
        <fullName evidence="2">S-methyl-5-thioribose-1-phosphate isomerase</fullName>
    </alternativeName>
</protein>
<dbReference type="HAMAP" id="MF_01678">
    <property type="entry name" value="Salvage_MtnA"/>
    <property type="match status" value="1"/>
</dbReference>
<dbReference type="InterPro" id="IPR027363">
    <property type="entry name" value="M1Pi_N"/>
</dbReference>
<comment type="similarity">
    <text evidence="2">Belongs to the EIF-2B alpha/beta/delta subunits family. MtnA subfamily.</text>
</comment>
<dbReference type="NCBIfam" id="NF004326">
    <property type="entry name" value="PRK05720.1"/>
    <property type="match status" value="1"/>
</dbReference>
<keyword evidence="2" id="KW-0486">Methionine biosynthesis</keyword>
<dbReference type="KEGG" id="sbat:G4Z16_21605"/>
<proteinExistence type="inferred from homology"/>
<dbReference type="AlphaFoldDB" id="A0A7T1WTW3"/>
<dbReference type="GO" id="GO:0046523">
    <property type="term" value="F:S-methyl-5-thioribose-1-phosphate isomerase activity"/>
    <property type="evidence" value="ECO:0007669"/>
    <property type="project" value="UniProtKB-UniRule"/>
</dbReference>
<dbReference type="EC" id="5.3.1.23" evidence="2"/>
<feature type="binding site" evidence="2">
    <location>
        <begin position="53"/>
        <end position="55"/>
    </location>
    <ligand>
        <name>substrate</name>
    </ligand>
</feature>
<feature type="binding site" evidence="2">
    <location>
        <position position="87"/>
    </location>
    <ligand>
        <name>substrate</name>
    </ligand>
</feature>
<dbReference type="PANTHER" id="PTHR43475:SF1">
    <property type="entry name" value="METHYLTHIORIBOSE-1-PHOSPHATE ISOMERASE"/>
    <property type="match status" value="1"/>
</dbReference>
<dbReference type="SUPFAM" id="SSF100950">
    <property type="entry name" value="NagB/RpiA/CoA transferase-like"/>
    <property type="match status" value="1"/>
</dbReference>
<dbReference type="NCBIfam" id="TIGR00512">
    <property type="entry name" value="salvage_mtnA"/>
    <property type="match status" value="1"/>
</dbReference>
<evidence type="ECO:0000256" key="2">
    <source>
        <dbReference type="HAMAP-Rule" id="MF_01678"/>
    </source>
</evidence>
<dbReference type="InterPro" id="IPR005251">
    <property type="entry name" value="IF-M1Pi"/>
</dbReference>
<feature type="active site" description="Proton donor" evidence="2">
    <location>
        <position position="242"/>
    </location>
</feature>
<comment type="catalytic activity">
    <reaction evidence="2">
        <text>5-(methylsulfanyl)-alpha-D-ribose 1-phosphate = 5-(methylsulfanyl)-D-ribulose 1-phosphate</text>
        <dbReference type="Rhea" id="RHEA:19989"/>
        <dbReference type="ChEBI" id="CHEBI:58533"/>
        <dbReference type="ChEBI" id="CHEBI:58548"/>
        <dbReference type="EC" id="5.3.1.23"/>
    </reaction>
</comment>
<dbReference type="Proteomes" id="UP000595046">
    <property type="component" value="Chromosome"/>
</dbReference>
<keyword evidence="2" id="KW-0028">Amino-acid biosynthesis</keyword>
<dbReference type="PANTHER" id="PTHR43475">
    <property type="entry name" value="METHYLTHIORIBOSE-1-PHOSPHATE ISOMERASE"/>
    <property type="match status" value="1"/>
</dbReference>
<accession>A0A7T1WTW3</accession>
<dbReference type="InterPro" id="IPR011559">
    <property type="entry name" value="Initiation_fac_2B_a/b/d"/>
</dbReference>
<feature type="binding site" evidence="2">
    <location>
        <position position="201"/>
    </location>
    <ligand>
        <name>substrate</name>
    </ligand>
</feature>
<feature type="binding site" evidence="2">
    <location>
        <begin position="252"/>
        <end position="253"/>
    </location>
    <ligand>
        <name>substrate</name>
    </ligand>
</feature>
<dbReference type="Gene3D" id="1.20.120.420">
    <property type="entry name" value="translation initiation factor eif-2b, domain 1"/>
    <property type="match status" value="1"/>
</dbReference>
<dbReference type="GO" id="GO:0019509">
    <property type="term" value="P:L-methionine salvage from methylthioadenosine"/>
    <property type="evidence" value="ECO:0007669"/>
    <property type="project" value="UniProtKB-UniRule"/>
</dbReference>
<dbReference type="Gene3D" id="3.40.50.10470">
    <property type="entry name" value="Translation initiation factor eif-2b, domain 2"/>
    <property type="match status" value="1"/>
</dbReference>
<dbReference type="RefSeq" id="WP_197352356.1">
    <property type="nucleotide sequence ID" value="NZ_CP048882.1"/>
</dbReference>
<feature type="site" description="Transition state stabilizer" evidence="2">
    <location>
        <position position="162"/>
    </location>
</feature>
<organism evidence="3 4">
    <name type="scientific">Streptomyces bathyalis</name>
    <dbReference type="NCBI Taxonomy" id="2710756"/>
    <lineage>
        <taxon>Bacteria</taxon>
        <taxon>Bacillati</taxon>
        <taxon>Actinomycetota</taxon>
        <taxon>Actinomycetes</taxon>
        <taxon>Kitasatosporales</taxon>
        <taxon>Streptomycetaceae</taxon>
        <taxon>Streptomyces</taxon>
    </lineage>
</organism>
<gene>
    <name evidence="2 3" type="primary">mtnA</name>
    <name evidence="3" type="ORF">G4Z16_21605</name>
</gene>
<name>A0A7T1WTW3_9ACTN</name>
<dbReference type="InterPro" id="IPR000649">
    <property type="entry name" value="IF-2B-related"/>
</dbReference>
<reference evidence="4" key="1">
    <citation type="submission" date="2020-02" db="EMBL/GenBank/DDBJ databases">
        <title>Streptomyces sp. ASO4wet.</title>
        <authorList>
            <person name="Risdian C."/>
            <person name="Landwehr W."/>
            <person name="Schupp P."/>
            <person name="Wink J."/>
        </authorList>
    </citation>
    <scope>NUCLEOTIDE SEQUENCE [LARGE SCALE GENOMIC DNA]</scope>
    <source>
        <strain evidence="4">ASO4wet</strain>
    </source>
</reference>
<evidence type="ECO:0000256" key="1">
    <source>
        <dbReference type="ARBA" id="ARBA00023235"/>
    </source>
</evidence>
<keyword evidence="1 2" id="KW-0413">Isomerase</keyword>
<comment type="function">
    <text evidence="2">Catalyzes the interconversion of methylthioribose-1-phosphate (MTR-1-P) into methylthioribulose-1-phosphate (MTRu-1-P).</text>
</comment>
<dbReference type="FunFam" id="3.40.50.10470:FF:000011">
    <property type="entry name" value="Methylthioribose-1-phosphate isomerase"/>
    <property type="match status" value="1"/>
</dbReference>
<comment type="pathway">
    <text evidence="2">Amino-acid biosynthesis; L-methionine biosynthesis via salvage pathway; L-methionine from S-methyl-5-thio-alpha-D-ribose 1-phosphate: step 1/6.</text>
</comment>
<dbReference type="UniPathway" id="UPA00904">
    <property type="reaction ID" value="UER00874"/>
</dbReference>
<dbReference type="Pfam" id="PF01008">
    <property type="entry name" value="IF-2B"/>
    <property type="match status" value="1"/>
</dbReference>
<evidence type="ECO:0000313" key="4">
    <source>
        <dbReference type="Proteomes" id="UP000595046"/>
    </source>
</evidence>
<keyword evidence="4" id="KW-1185">Reference proteome</keyword>
<evidence type="ECO:0000313" key="3">
    <source>
        <dbReference type="EMBL" id="QPP08562.1"/>
    </source>
</evidence>
<dbReference type="EMBL" id="CP048882">
    <property type="protein sequence ID" value="QPP08562.1"/>
    <property type="molecule type" value="Genomic_DNA"/>
</dbReference>